<dbReference type="PIRSF" id="PIRSF000203">
    <property type="entry name" value="NADP_transhydrogenase_alpha"/>
    <property type="match status" value="1"/>
</dbReference>
<dbReference type="NCBIfam" id="NF006942">
    <property type="entry name" value="PRK09424.1"/>
    <property type="match status" value="1"/>
</dbReference>
<name>A0ABY9UTW9_9ACTN</name>
<reference evidence="17 18" key="1">
    <citation type="submission" date="2023-02" db="EMBL/GenBank/DDBJ databases">
        <title>Streptomyces sp. SCA4-21 with antifungal activity against Fusarium oxysporum f. sp. cubense, Streptomyces sp. SCA2-17 with antifungal activity against Fusarium oxysporum f. sp. cubense.</title>
        <authorList>
            <person name="Qi D."/>
        </authorList>
    </citation>
    <scope>NUCLEOTIDE SEQUENCE [LARGE SCALE GENOMIC DNA]</scope>
    <source>
        <strain evidence="17 18">SCA4-21</strain>
    </source>
</reference>
<feature type="transmembrane region" description="Helical" evidence="14">
    <location>
        <begin position="401"/>
        <end position="418"/>
    </location>
</feature>
<feature type="transmembrane region" description="Helical" evidence="14">
    <location>
        <begin position="447"/>
        <end position="468"/>
    </location>
</feature>
<dbReference type="InterPro" id="IPR026255">
    <property type="entry name" value="NADP_transhyd_a"/>
</dbReference>
<evidence type="ECO:0000259" key="16">
    <source>
        <dbReference type="SMART" id="SM01003"/>
    </source>
</evidence>
<dbReference type="Pfam" id="PF01262">
    <property type="entry name" value="AlaDh_PNT_C"/>
    <property type="match status" value="1"/>
</dbReference>
<keyword evidence="8" id="KW-0521">NADP</keyword>
<evidence type="ECO:0000256" key="10">
    <source>
        <dbReference type="ARBA" id="ARBA00022989"/>
    </source>
</evidence>
<feature type="transmembrane region" description="Helical" evidence="14">
    <location>
        <begin position="474"/>
        <end position="495"/>
    </location>
</feature>
<dbReference type="InterPro" id="IPR024605">
    <property type="entry name" value="NADP_transhyd_a_C"/>
</dbReference>
<keyword evidence="6 14" id="KW-0812">Transmembrane</keyword>
<keyword evidence="7" id="KW-0547">Nucleotide-binding</keyword>
<dbReference type="SMART" id="SM01002">
    <property type="entry name" value="AlaDh_PNT_C"/>
    <property type="match status" value="1"/>
</dbReference>
<feature type="domain" description="Alanine dehydrogenase/pyridine nucleotide transhydrogenase NAD(H)-binding" evidence="15">
    <location>
        <begin position="143"/>
        <end position="308"/>
    </location>
</feature>
<comment type="catalytic activity">
    <reaction evidence="13">
        <text>NAD(+) + NADPH + H(+)(in) = NADH + NADP(+) + H(+)(out)</text>
        <dbReference type="Rhea" id="RHEA:47992"/>
        <dbReference type="ChEBI" id="CHEBI:15378"/>
        <dbReference type="ChEBI" id="CHEBI:57540"/>
        <dbReference type="ChEBI" id="CHEBI:57783"/>
        <dbReference type="ChEBI" id="CHEBI:57945"/>
        <dbReference type="ChEBI" id="CHEBI:58349"/>
        <dbReference type="EC" id="7.1.1.1"/>
    </reaction>
</comment>
<evidence type="ECO:0000313" key="18">
    <source>
        <dbReference type="Proteomes" id="UP001305606"/>
    </source>
</evidence>
<dbReference type="SMART" id="SM01003">
    <property type="entry name" value="AlaDh_PNT_N"/>
    <property type="match status" value="1"/>
</dbReference>
<feature type="transmembrane region" description="Helical" evidence="14">
    <location>
        <begin position="424"/>
        <end position="440"/>
    </location>
</feature>
<evidence type="ECO:0000256" key="11">
    <source>
        <dbReference type="ARBA" id="ARBA00023027"/>
    </source>
</evidence>
<dbReference type="SUPFAM" id="SSF52283">
    <property type="entry name" value="Formate/glycerate dehydrogenase catalytic domain-like"/>
    <property type="match status" value="1"/>
</dbReference>
<dbReference type="InterPro" id="IPR007886">
    <property type="entry name" value="AlaDH/PNT_N"/>
</dbReference>
<comment type="function">
    <text evidence="1">The transhydrogenation between NADH and NADP is coupled to respiration and ATP hydrolysis and functions as a proton pump across the membrane.</text>
</comment>
<evidence type="ECO:0000256" key="7">
    <source>
        <dbReference type="ARBA" id="ARBA00022741"/>
    </source>
</evidence>
<keyword evidence="18" id="KW-1185">Reference proteome</keyword>
<dbReference type="Pfam" id="PF05222">
    <property type="entry name" value="AlaDh_PNT_N"/>
    <property type="match status" value="1"/>
</dbReference>
<evidence type="ECO:0000256" key="13">
    <source>
        <dbReference type="ARBA" id="ARBA00048202"/>
    </source>
</evidence>
<accession>A0ABY9UTW9</accession>
<evidence type="ECO:0000256" key="9">
    <source>
        <dbReference type="ARBA" id="ARBA00022967"/>
    </source>
</evidence>
<keyword evidence="11" id="KW-0520">NAD</keyword>
<dbReference type="RefSeq" id="WP_311033433.1">
    <property type="nucleotide sequence ID" value="NZ_CP117522.1"/>
</dbReference>
<sequence>MKIGVLKEADSGETRVAATPATVTQLMKLGYDVVVQPGAGEASHFTDAAYAEAGAVVGDPFDADIVFGVNAPSTRQLDGLREGATLISLLSPALNPELVEDLSRRPITALAMDAVPRISRAQSLDVLSSMANIAGYRAVMEAAHEFGRFFTGQVTAAGKVPPAKVLVAGAGVAGLAAIGAAGSLGAVVRATDPRPEVADQVRSLAGEYLSIESPEVEVSATGYAKEMGDTYKAREAELYAAQARDVDIIITTALIPGKPAPRLITAEMVAGMTPGSVIVDMAAANGGNVEGTMPGEKVVTENGVTIIGYTDLAGRLPAQASQLYGTNLVNLMKLMTPGKDGRLVLDFDDVVQRSMTVVRNGESTWPPPAVQVSADAAAAPAAAHKTHESHAEQPMPAGRRLGIVFAAAALLFGLVAFSPAALQVHLTVFALAIVIGYYVIGHVHHALHTPLMSVTNAISGIIVVGAFLQIGRDPVVSCAAILLASINVFGGFAVTRRMLAMFSRS</sequence>
<dbReference type="PANTHER" id="PTHR10160">
    <property type="entry name" value="NAD(P) TRANSHYDROGENASE"/>
    <property type="match status" value="1"/>
</dbReference>
<evidence type="ECO:0000256" key="5">
    <source>
        <dbReference type="ARBA" id="ARBA00022519"/>
    </source>
</evidence>
<keyword evidence="12 14" id="KW-0472">Membrane</keyword>
<comment type="subcellular location">
    <subcellularLocation>
        <location evidence="2">Cell inner membrane</location>
        <topology evidence="2">Multi-pass membrane protein</topology>
    </subcellularLocation>
</comment>
<dbReference type="InterPro" id="IPR007698">
    <property type="entry name" value="AlaDH/PNT_NAD(H)-bd"/>
</dbReference>
<evidence type="ECO:0000256" key="14">
    <source>
        <dbReference type="SAM" id="Phobius"/>
    </source>
</evidence>
<keyword evidence="4" id="KW-1003">Cell membrane</keyword>
<evidence type="ECO:0000259" key="15">
    <source>
        <dbReference type="SMART" id="SM01002"/>
    </source>
</evidence>
<keyword evidence="9" id="KW-1278">Translocase</keyword>
<dbReference type="SUPFAM" id="SSF51735">
    <property type="entry name" value="NAD(P)-binding Rossmann-fold domains"/>
    <property type="match status" value="1"/>
</dbReference>
<evidence type="ECO:0000256" key="8">
    <source>
        <dbReference type="ARBA" id="ARBA00022857"/>
    </source>
</evidence>
<dbReference type="Gene3D" id="3.40.50.720">
    <property type="entry name" value="NAD(P)-binding Rossmann-like Domain"/>
    <property type="match status" value="2"/>
</dbReference>
<gene>
    <name evidence="17" type="ORF">PS467_00665</name>
</gene>
<keyword evidence="17" id="KW-0560">Oxidoreductase</keyword>
<proteinExistence type="predicted"/>
<dbReference type="GO" id="GO:0016491">
    <property type="term" value="F:oxidoreductase activity"/>
    <property type="evidence" value="ECO:0007669"/>
    <property type="project" value="UniProtKB-KW"/>
</dbReference>
<dbReference type="Pfam" id="PF12769">
    <property type="entry name" value="PNTB_4TM"/>
    <property type="match status" value="1"/>
</dbReference>
<dbReference type="EMBL" id="CP117522">
    <property type="protein sequence ID" value="WNE93940.1"/>
    <property type="molecule type" value="Genomic_DNA"/>
</dbReference>
<dbReference type="CDD" id="cd05304">
    <property type="entry name" value="Rubrum_tdh"/>
    <property type="match status" value="1"/>
</dbReference>
<evidence type="ECO:0000256" key="12">
    <source>
        <dbReference type="ARBA" id="ARBA00023136"/>
    </source>
</evidence>
<dbReference type="PANTHER" id="PTHR10160:SF19">
    <property type="entry name" value="PROTON-TRANSLOCATING NAD(P)(+) TRANSHYDROGENASE"/>
    <property type="match status" value="1"/>
</dbReference>
<organism evidence="17 18">
    <name type="scientific">Streptomyces luomodiensis</name>
    <dbReference type="NCBI Taxonomy" id="3026192"/>
    <lineage>
        <taxon>Bacteria</taxon>
        <taxon>Bacillati</taxon>
        <taxon>Actinomycetota</taxon>
        <taxon>Actinomycetes</taxon>
        <taxon>Kitasatosporales</taxon>
        <taxon>Streptomycetaceae</taxon>
        <taxon>Streptomyces</taxon>
    </lineage>
</organism>
<evidence type="ECO:0000256" key="1">
    <source>
        <dbReference type="ARBA" id="ARBA00003943"/>
    </source>
</evidence>
<evidence type="ECO:0000256" key="6">
    <source>
        <dbReference type="ARBA" id="ARBA00022692"/>
    </source>
</evidence>
<dbReference type="NCBIfam" id="TIGR00561">
    <property type="entry name" value="pntA"/>
    <property type="match status" value="1"/>
</dbReference>
<evidence type="ECO:0000256" key="2">
    <source>
        <dbReference type="ARBA" id="ARBA00004429"/>
    </source>
</evidence>
<evidence type="ECO:0000313" key="17">
    <source>
        <dbReference type="EMBL" id="WNE93940.1"/>
    </source>
</evidence>
<keyword evidence="5" id="KW-0997">Cell inner membrane</keyword>
<feature type="domain" description="Alanine dehydrogenase/pyridine nucleotide transhydrogenase N-terminal" evidence="16">
    <location>
        <begin position="4"/>
        <end position="134"/>
    </location>
</feature>
<dbReference type="Proteomes" id="UP001305606">
    <property type="component" value="Chromosome"/>
</dbReference>
<evidence type="ECO:0000256" key="3">
    <source>
        <dbReference type="ARBA" id="ARBA00012943"/>
    </source>
</evidence>
<dbReference type="EC" id="7.1.1.1" evidence="3"/>
<evidence type="ECO:0000256" key="4">
    <source>
        <dbReference type="ARBA" id="ARBA00022475"/>
    </source>
</evidence>
<protein>
    <recommendedName>
        <fullName evidence="3">proton-translocating NAD(P)(+) transhydrogenase</fullName>
        <ecNumber evidence="3">7.1.1.1</ecNumber>
    </recommendedName>
</protein>
<dbReference type="InterPro" id="IPR036291">
    <property type="entry name" value="NAD(P)-bd_dom_sf"/>
</dbReference>
<keyword evidence="10 14" id="KW-1133">Transmembrane helix</keyword>